<dbReference type="InterPro" id="IPR002734">
    <property type="entry name" value="RibDG_C"/>
</dbReference>
<evidence type="ECO:0000256" key="9">
    <source>
        <dbReference type="ARBA" id="ARBA00022857"/>
    </source>
</evidence>
<evidence type="ECO:0000259" key="18">
    <source>
        <dbReference type="PROSITE" id="PS51747"/>
    </source>
</evidence>
<dbReference type="RefSeq" id="WP_038503092.1">
    <property type="nucleotide sequence ID" value="NZ_CP007490.1"/>
</dbReference>
<dbReference type="UniPathway" id="UPA00275">
    <property type="reaction ID" value="UER00401"/>
</dbReference>
<accession>A0A060JMY9</accession>
<dbReference type="PROSITE" id="PS00903">
    <property type="entry name" value="CYT_DCMP_DEAMINASES_1"/>
    <property type="match status" value="1"/>
</dbReference>
<dbReference type="GO" id="GO:0009231">
    <property type="term" value="P:riboflavin biosynthetic process"/>
    <property type="evidence" value="ECO:0007669"/>
    <property type="project" value="UniProtKB-UniPathway"/>
</dbReference>
<comment type="cofactor">
    <cofactor evidence="14 17">
        <name>Zn(2+)</name>
        <dbReference type="ChEBI" id="CHEBI:29105"/>
    </cofactor>
    <text evidence="14 17">Binds 1 zinc ion.</text>
</comment>
<comment type="catalytic activity">
    <reaction evidence="12 14">
        <text>5-amino-6-(5-phospho-D-ribitylamino)uracil + NADP(+) = 5-amino-6-(5-phospho-D-ribosylamino)uracil + NADPH + H(+)</text>
        <dbReference type="Rhea" id="RHEA:17845"/>
        <dbReference type="ChEBI" id="CHEBI:15378"/>
        <dbReference type="ChEBI" id="CHEBI:57783"/>
        <dbReference type="ChEBI" id="CHEBI:58349"/>
        <dbReference type="ChEBI" id="CHEBI:58421"/>
        <dbReference type="ChEBI" id="CHEBI:58453"/>
        <dbReference type="EC" id="1.1.1.193"/>
    </reaction>
</comment>
<proteinExistence type="inferred from homology"/>
<evidence type="ECO:0000256" key="2">
    <source>
        <dbReference type="ARBA" id="ARBA00004882"/>
    </source>
</evidence>
<dbReference type="eggNOG" id="COG0117">
    <property type="taxonomic scope" value="Bacteria"/>
</dbReference>
<sequence>MNTQHNEQATLGKAMRRALELAAQSPLYGENPQVGAVLINDDGEIVAEGWHKGAGTPHAEIDALKNLAAKGLSAANLTAVVTLEPCNHTGKTGPCSQALIEAGVKKVVFGTYDPGKTEGGGRFTLEEAGIEVVSDVLRDECLQLIAPWFTNKFKHRPYVVIKWAASIDGRTAAVDGTSKWITGAEAREDVHARRAASQAILVGTNTVELDDPELTARKSDGSLYETQPLRVIVGERDLNAGARVFNRDSETIHYKTHDLSAVLTQLYERGIRQVFVEGGAQIESALISQDFSDEFLIYLAPKLIGGPATAIRDIQVASIDQAIDLEFIETKKLGADMLIRAVNKEK</sequence>
<dbReference type="Pfam" id="PF00383">
    <property type="entry name" value="dCMP_cyt_deam_1"/>
    <property type="match status" value="1"/>
</dbReference>
<comment type="function">
    <text evidence="1 14">Converts 2,5-diamino-6-(ribosylamino)-4(3h)-pyrimidinone 5'-phosphate into 5-amino-6-(ribosylamino)-2,4(1h,3h)-pyrimidinedione 5'-phosphate.</text>
</comment>
<keyword evidence="20" id="KW-1185">Reference proteome</keyword>
<keyword evidence="7 14" id="KW-0479">Metal-binding</keyword>
<evidence type="ECO:0000256" key="5">
    <source>
        <dbReference type="ARBA" id="ARBA00007417"/>
    </source>
</evidence>
<dbReference type="EMBL" id="CP007490">
    <property type="protein sequence ID" value="AIC47953.1"/>
    <property type="molecule type" value="Genomic_DNA"/>
</dbReference>
<protein>
    <recommendedName>
        <fullName evidence="14">Riboflavin biosynthesis protein RibD</fullName>
    </recommendedName>
    <domain>
        <recommendedName>
            <fullName evidence="14">Diaminohydroxyphosphoribosylaminopyrimidine deaminase</fullName>
            <shortName evidence="14">DRAP deaminase</shortName>
            <ecNumber evidence="14">3.5.4.26</ecNumber>
        </recommendedName>
        <alternativeName>
            <fullName evidence="14">Riboflavin-specific deaminase</fullName>
        </alternativeName>
    </domain>
    <domain>
        <recommendedName>
            <fullName evidence="14">5-amino-6-(5-phosphoribosylamino)uracil reductase</fullName>
            <ecNumber evidence="14">1.1.1.193</ecNumber>
        </recommendedName>
        <alternativeName>
            <fullName evidence="14">HTP reductase</fullName>
        </alternativeName>
    </domain>
</protein>
<evidence type="ECO:0000256" key="6">
    <source>
        <dbReference type="ARBA" id="ARBA00022619"/>
    </source>
</evidence>
<dbReference type="SUPFAM" id="SSF53597">
    <property type="entry name" value="Dihydrofolate reductase-like"/>
    <property type="match status" value="1"/>
</dbReference>
<evidence type="ECO:0000256" key="14">
    <source>
        <dbReference type="PIRNR" id="PIRNR006769"/>
    </source>
</evidence>
<dbReference type="eggNOG" id="COG1985">
    <property type="taxonomic scope" value="Bacteria"/>
</dbReference>
<feature type="binding site" evidence="16">
    <location>
        <position position="214"/>
    </location>
    <ligand>
        <name>substrate</name>
    </ligand>
</feature>
<dbReference type="PIRSF" id="PIRSF006769">
    <property type="entry name" value="RibD"/>
    <property type="match status" value="1"/>
</dbReference>
<dbReference type="KEGG" id="rla:Rhola_00011600"/>
<evidence type="ECO:0000256" key="10">
    <source>
        <dbReference type="ARBA" id="ARBA00023002"/>
    </source>
</evidence>
<evidence type="ECO:0000256" key="13">
    <source>
        <dbReference type="ARBA" id="ARBA00049886"/>
    </source>
</evidence>
<dbReference type="SUPFAM" id="SSF53927">
    <property type="entry name" value="Cytidine deaminase-like"/>
    <property type="match status" value="1"/>
</dbReference>
<dbReference type="PANTHER" id="PTHR38011">
    <property type="entry name" value="DIHYDROFOLATE REDUCTASE FAMILY PROTEIN (AFU_ORTHOLOGUE AFUA_8G06820)"/>
    <property type="match status" value="1"/>
</dbReference>
<dbReference type="CDD" id="cd01284">
    <property type="entry name" value="Riboflavin_deaminase-reductase"/>
    <property type="match status" value="1"/>
</dbReference>
<feature type="binding site" evidence="17">
    <location>
        <position position="58"/>
    </location>
    <ligand>
        <name>Zn(2+)</name>
        <dbReference type="ChEBI" id="CHEBI:29105"/>
        <note>catalytic</note>
    </ligand>
</feature>
<dbReference type="PROSITE" id="PS51747">
    <property type="entry name" value="CYT_DCMP_DEAMINASES_2"/>
    <property type="match status" value="1"/>
</dbReference>
<dbReference type="GO" id="GO:0008703">
    <property type="term" value="F:5-amino-6-(5-phosphoribosylamino)uracil reductase activity"/>
    <property type="evidence" value="ECO:0007669"/>
    <property type="project" value="UniProtKB-EC"/>
</dbReference>
<dbReference type="HOGENOM" id="CLU_036590_1_0_11"/>
<dbReference type="InterPro" id="IPR016192">
    <property type="entry name" value="APOBEC/CMP_deaminase_Zn-bd"/>
</dbReference>
<feature type="domain" description="CMP/dCMP-type deaminase" evidence="18">
    <location>
        <begin position="9"/>
        <end position="123"/>
    </location>
</feature>
<name>A0A060JMY9_9MICO</name>
<feature type="binding site" evidence="16">
    <location>
        <position position="210"/>
    </location>
    <ligand>
        <name>NADP(+)</name>
        <dbReference type="ChEBI" id="CHEBI:58349"/>
    </ligand>
</feature>
<dbReference type="Pfam" id="PF01872">
    <property type="entry name" value="RibD_C"/>
    <property type="match status" value="1"/>
</dbReference>
<feature type="binding site" evidence="16">
    <location>
        <position position="206"/>
    </location>
    <ligand>
        <name>substrate</name>
    </ligand>
</feature>
<feature type="binding site" evidence="16">
    <location>
        <position position="164"/>
    </location>
    <ligand>
        <name>NADP(+)</name>
        <dbReference type="ChEBI" id="CHEBI:58349"/>
    </ligand>
</feature>
<feature type="binding site" evidence="17">
    <location>
        <position position="86"/>
    </location>
    <ligand>
        <name>Zn(2+)</name>
        <dbReference type="ChEBI" id="CHEBI:29105"/>
        <note>catalytic</note>
    </ligand>
</feature>
<dbReference type="EC" id="3.5.4.26" evidence="14"/>
<gene>
    <name evidence="19" type="ORF">Rhola_00011600</name>
</gene>
<evidence type="ECO:0000256" key="8">
    <source>
        <dbReference type="ARBA" id="ARBA00022833"/>
    </source>
</evidence>
<evidence type="ECO:0000256" key="11">
    <source>
        <dbReference type="ARBA" id="ARBA00023268"/>
    </source>
</evidence>
<keyword evidence="8 14" id="KW-0862">Zinc</keyword>
<comment type="pathway">
    <text evidence="2 14">Cofactor biosynthesis; riboflavin biosynthesis; 5-amino-6-(D-ribitylamino)uracil from GTP: step 2/4.</text>
</comment>
<dbReference type="InterPro" id="IPR002125">
    <property type="entry name" value="CMP_dCMP_dom"/>
</dbReference>
<comment type="similarity">
    <text evidence="4 14">In the N-terminal section; belongs to the cytidine and deoxycytidylate deaminase family.</text>
</comment>
<dbReference type="PATRIC" id="fig|529884.3.peg.1119"/>
<keyword evidence="10 14" id="KW-0560">Oxidoreductase</keyword>
<dbReference type="Proteomes" id="UP000067708">
    <property type="component" value="Chromosome"/>
</dbReference>
<evidence type="ECO:0000256" key="1">
    <source>
        <dbReference type="ARBA" id="ARBA00002151"/>
    </source>
</evidence>
<feature type="binding site" evidence="16">
    <location>
        <position position="178"/>
    </location>
    <ligand>
        <name>substrate</name>
    </ligand>
</feature>
<evidence type="ECO:0000256" key="15">
    <source>
        <dbReference type="PIRSR" id="PIRSR006769-1"/>
    </source>
</evidence>
<keyword evidence="11" id="KW-0511">Multifunctional enzyme</keyword>
<feature type="binding site" evidence="16">
    <location>
        <begin position="279"/>
        <end position="285"/>
    </location>
    <ligand>
        <name>NADP(+)</name>
        <dbReference type="ChEBI" id="CHEBI:58349"/>
    </ligand>
</feature>
<evidence type="ECO:0000256" key="17">
    <source>
        <dbReference type="PIRSR" id="PIRSR006769-3"/>
    </source>
</evidence>
<dbReference type="Gene3D" id="3.40.140.10">
    <property type="entry name" value="Cytidine Deaminase, domain 2"/>
    <property type="match status" value="1"/>
</dbReference>
<dbReference type="Gene3D" id="3.40.430.10">
    <property type="entry name" value="Dihydrofolate Reductase, subunit A"/>
    <property type="match status" value="1"/>
</dbReference>
<evidence type="ECO:0000313" key="20">
    <source>
        <dbReference type="Proteomes" id="UP000067708"/>
    </source>
</evidence>
<dbReference type="GO" id="GO:0008835">
    <property type="term" value="F:diaminohydroxyphosphoribosylaminopyrimidine deaminase activity"/>
    <property type="evidence" value="ECO:0007669"/>
    <property type="project" value="UniProtKB-EC"/>
</dbReference>
<dbReference type="NCBIfam" id="TIGR00326">
    <property type="entry name" value="eubact_ribD"/>
    <property type="match status" value="1"/>
</dbReference>
<evidence type="ECO:0000256" key="7">
    <source>
        <dbReference type="ARBA" id="ARBA00022723"/>
    </source>
</evidence>
<feature type="binding site" evidence="16">
    <location>
        <position position="217"/>
    </location>
    <ligand>
        <name>substrate</name>
    </ligand>
</feature>
<dbReference type="InterPro" id="IPR004794">
    <property type="entry name" value="Eubact_RibD"/>
</dbReference>
<keyword evidence="14 19" id="KW-0378">Hydrolase</keyword>
<dbReference type="STRING" id="529884.Rhola_00011600"/>
<feature type="active site" description="Proton donor" evidence="15">
    <location>
        <position position="60"/>
    </location>
</feature>
<dbReference type="PANTHER" id="PTHR38011:SF7">
    <property type="entry name" value="2,5-DIAMINO-6-RIBOSYLAMINO-4(3H)-PYRIMIDINONE 5'-PHOSPHATE REDUCTASE"/>
    <property type="match status" value="1"/>
</dbReference>
<comment type="similarity">
    <text evidence="5 14">In the C-terminal section; belongs to the HTP reductase family.</text>
</comment>
<dbReference type="EC" id="1.1.1.193" evidence="14"/>
<evidence type="ECO:0000256" key="16">
    <source>
        <dbReference type="PIRSR" id="PIRSR006769-2"/>
    </source>
</evidence>
<reference evidence="19 20" key="1">
    <citation type="journal article" date="2014" name="Int. J. Syst. Evol. Microbiol.">
        <title>Rhodoluna lacicola gen. nov., sp. nov., a planktonic freshwater bacterium with stream-lined genome.</title>
        <authorList>
            <person name="Hahn M."/>
            <person name="Schmidt J."/>
            <person name="Taipale S.J."/>
            <person name="Doolittle W.F."/>
            <person name="Koll U."/>
        </authorList>
    </citation>
    <scope>NUCLEOTIDE SEQUENCE [LARGE SCALE GENOMIC DNA]</scope>
    <source>
        <strain evidence="19 20">MWH-Ta8</strain>
    </source>
</reference>
<feature type="binding site" evidence="16">
    <location>
        <position position="180"/>
    </location>
    <ligand>
        <name>NADP(+)</name>
        <dbReference type="ChEBI" id="CHEBI:58349"/>
    </ligand>
</feature>
<dbReference type="AlphaFoldDB" id="A0A060JMY9"/>
<evidence type="ECO:0000256" key="12">
    <source>
        <dbReference type="ARBA" id="ARBA00049861"/>
    </source>
</evidence>
<keyword evidence="9 14" id="KW-0521">NADP</keyword>
<organism evidence="19 20">
    <name type="scientific">Rhodoluna lacicola</name>
    <dbReference type="NCBI Taxonomy" id="529884"/>
    <lineage>
        <taxon>Bacteria</taxon>
        <taxon>Bacillati</taxon>
        <taxon>Actinomycetota</taxon>
        <taxon>Actinomycetes</taxon>
        <taxon>Micrococcales</taxon>
        <taxon>Microbacteriaceae</taxon>
        <taxon>Luna cluster</taxon>
        <taxon>Luna-1 subcluster</taxon>
        <taxon>Rhodoluna</taxon>
    </lineage>
</organism>
<dbReference type="InterPro" id="IPR024072">
    <property type="entry name" value="DHFR-like_dom_sf"/>
</dbReference>
<feature type="binding site" evidence="16">
    <location>
        <position position="277"/>
    </location>
    <ligand>
        <name>substrate</name>
    </ligand>
</feature>
<dbReference type="GO" id="GO:0008270">
    <property type="term" value="F:zinc ion binding"/>
    <property type="evidence" value="ECO:0007669"/>
    <property type="project" value="InterPro"/>
</dbReference>
<comment type="catalytic activity">
    <reaction evidence="13 14">
        <text>2,5-diamino-6-hydroxy-4-(5-phosphoribosylamino)-pyrimidine + H2O + H(+) = 5-amino-6-(5-phospho-D-ribosylamino)uracil + NH4(+)</text>
        <dbReference type="Rhea" id="RHEA:21868"/>
        <dbReference type="ChEBI" id="CHEBI:15377"/>
        <dbReference type="ChEBI" id="CHEBI:15378"/>
        <dbReference type="ChEBI" id="CHEBI:28938"/>
        <dbReference type="ChEBI" id="CHEBI:58453"/>
        <dbReference type="ChEBI" id="CHEBI:58614"/>
        <dbReference type="EC" id="3.5.4.26"/>
    </reaction>
</comment>
<evidence type="ECO:0000256" key="4">
    <source>
        <dbReference type="ARBA" id="ARBA00005259"/>
    </source>
</evidence>
<evidence type="ECO:0000256" key="3">
    <source>
        <dbReference type="ARBA" id="ARBA00004910"/>
    </source>
</evidence>
<evidence type="ECO:0000313" key="19">
    <source>
        <dbReference type="EMBL" id="AIC47953.1"/>
    </source>
</evidence>
<comment type="pathway">
    <text evidence="3 14">Cofactor biosynthesis; riboflavin biosynthesis; 5-amino-6-(D-ribitylamino)uracil from GTP: step 3/4.</text>
</comment>
<feature type="binding site" evidence="16">
    <location>
        <position position="194"/>
    </location>
    <ligand>
        <name>substrate</name>
    </ligand>
</feature>
<keyword evidence="6 14" id="KW-0686">Riboflavin biosynthesis</keyword>
<dbReference type="InterPro" id="IPR016193">
    <property type="entry name" value="Cytidine_deaminase-like"/>
</dbReference>
<feature type="binding site" evidence="17">
    <location>
        <position position="95"/>
    </location>
    <ligand>
        <name>Zn(2+)</name>
        <dbReference type="ChEBI" id="CHEBI:29105"/>
        <note>catalytic</note>
    </ligand>
</feature>
<dbReference type="InterPro" id="IPR050765">
    <property type="entry name" value="Riboflavin_Biosynth_HTPR"/>
</dbReference>